<evidence type="ECO:0000256" key="1">
    <source>
        <dbReference type="SAM" id="MobiDB-lite"/>
    </source>
</evidence>
<comment type="caution">
    <text evidence="2">The sequence shown here is derived from an EMBL/GenBank/DDBJ whole genome shotgun (WGS) entry which is preliminary data.</text>
</comment>
<proteinExistence type="predicted"/>
<feature type="compositionally biased region" description="Polar residues" evidence="1">
    <location>
        <begin position="379"/>
        <end position="397"/>
    </location>
</feature>
<feature type="region of interest" description="Disordered" evidence="1">
    <location>
        <begin position="358"/>
        <end position="413"/>
    </location>
</feature>
<dbReference type="EMBL" id="BTGU01000051">
    <property type="protein sequence ID" value="GMN54366.1"/>
    <property type="molecule type" value="Genomic_DNA"/>
</dbReference>
<keyword evidence="3" id="KW-1185">Reference proteome</keyword>
<dbReference type="AlphaFoldDB" id="A0AA88B036"/>
<feature type="compositionally biased region" description="Polar residues" evidence="1">
    <location>
        <begin position="8"/>
        <end position="25"/>
    </location>
</feature>
<evidence type="ECO:0000313" key="2">
    <source>
        <dbReference type="EMBL" id="GMN54366.1"/>
    </source>
</evidence>
<accession>A0AA88B036</accession>
<sequence>MQEYRQPPISSSEWKPKTPVNNSPLTVLERPAFKPRLPSQAGSISAEEQAEFASKPLQLKATKACQEFLASRSGSGSGESNNEDEEEDPSEESDECDSENEEEDPSEDGGDEEEDPSEDGNDEEEDHSEDRDDEDGFVKLFMEDSELRDFYVKNYEDGDFCCLVCGGIEEMLPKSFRGCVALVQHSIATSTTNKKLAHRAYGQAICQILGWDFNIFPSIISIGESLGQTLSKLGNSQVMQGLNQPLVSGSEWPRAKPLENSPSAVSEWPPFTSFSASGLSSLSAEELAKFDVVWKRYMGCVALVQHSTSISKTKKKLAHRAYGKVICQVLGWDFNRFPSIVMSGESHGQSFAKLENLQGEPSSLDGDNGETILEKGSGVNLNDTSTTCELHTSNSHAESLAKSAELQDQPEGN</sequence>
<feature type="compositionally biased region" description="Acidic residues" evidence="1">
    <location>
        <begin position="81"/>
        <end position="135"/>
    </location>
</feature>
<evidence type="ECO:0000313" key="3">
    <source>
        <dbReference type="Proteomes" id="UP001187192"/>
    </source>
</evidence>
<feature type="region of interest" description="Disordered" evidence="1">
    <location>
        <begin position="68"/>
        <end position="136"/>
    </location>
</feature>
<organism evidence="2 3">
    <name type="scientific">Ficus carica</name>
    <name type="common">Common fig</name>
    <dbReference type="NCBI Taxonomy" id="3494"/>
    <lineage>
        <taxon>Eukaryota</taxon>
        <taxon>Viridiplantae</taxon>
        <taxon>Streptophyta</taxon>
        <taxon>Embryophyta</taxon>
        <taxon>Tracheophyta</taxon>
        <taxon>Spermatophyta</taxon>
        <taxon>Magnoliopsida</taxon>
        <taxon>eudicotyledons</taxon>
        <taxon>Gunneridae</taxon>
        <taxon>Pentapetalae</taxon>
        <taxon>rosids</taxon>
        <taxon>fabids</taxon>
        <taxon>Rosales</taxon>
        <taxon>Moraceae</taxon>
        <taxon>Ficeae</taxon>
        <taxon>Ficus</taxon>
    </lineage>
</organism>
<reference evidence="2" key="1">
    <citation type="submission" date="2023-07" db="EMBL/GenBank/DDBJ databases">
        <title>draft genome sequence of fig (Ficus carica).</title>
        <authorList>
            <person name="Takahashi T."/>
            <person name="Nishimura K."/>
        </authorList>
    </citation>
    <scope>NUCLEOTIDE SEQUENCE</scope>
</reference>
<gene>
    <name evidence="2" type="ORF">TIFTF001_023498</name>
</gene>
<feature type="region of interest" description="Disordered" evidence="1">
    <location>
        <begin position="1"/>
        <end position="51"/>
    </location>
</feature>
<dbReference type="Proteomes" id="UP001187192">
    <property type="component" value="Unassembled WGS sequence"/>
</dbReference>
<dbReference type="PANTHER" id="PTHR34546:SF3">
    <property type="entry name" value="OS06G0153600 PROTEIN"/>
    <property type="match status" value="1"/>
</dbReference>
<dbReference type="PANTHER" id="PTHR34546">
    <property type="entry name" value="OS06G0153600 PROTEIN"/>
    <property type="match status" value="1"/>
</dbReference>
<name>A0AA88B036_FICCA</name>
<protein>
    <submittedName>
        <fullName evidence="2">Uncharacterized protein</fullName>
    </submittedName>
</protein>